<evidence type="ECO:0000313" key="3">
    <source>
        <dbReference type="Proteomes" id="UP000651271"/>
    </source>
</evidence>
<feature type="transmembrane region" description="Helical" evidence="1">
    <location>
        <begin position="80"/>
        <end position="98"/>
    </location>
</feature>
<evidence type="ECO:0000256" key="1">
    <source>
        <dbReference type="SAM" id="Phobius"/>
    </source>
</evidence>
<dbReference type="Proteomes" id="UP000651271">
    <property type="component" value="Unassembled WGS sequence"/>
</dbReference>
<keyword evidence="1" id="KW-0472">Membrane</keyword>
<keyword evidence="1" id="KW-0812">Transmembrane</keyword>
<proteinExistence type="predicted"/>
<protein>
    <submittedName>
        <fullName evidence="2">Uncharacterized protein</fullName>
    </submittedName>
</protein>
<evidence type="ECO:0000313" key="2">
    <source>
        <dbReference type="EMBL" id="MBD1429990.1"/>
    </source>
</evidence>
<accession>A0ABR7YF99</accession>
<feature type="transmembrane region" description="Helical" evidence="1">
    <location>
        <begin position="6"/>
        <end position="23"/>
    </location>
</feature>
<organism evidence="2 3">
    <name type="scientific">Sphingobacterium litopenaei</name>
    <dbReference type="NCBI Taxonomy" id="2763500"/>
    <lineage>
        <taxon>Bacteria</taxon>
        <taxon>Pseudomonadati</taxon>
        <taxon>Bacteroidota</taxon>
        <taxon>Sphingobacteriia</taxon>
        <taxon>Sphingobacteriales</taxon>
        <taxon>Sphingobacteriaceae</taxon>
        <taxon>Sphingobacterium</taxon>
    </lineage>
</organism>
<reference evidence="2 3" key="1">
    <citation type="submission" date="2020-08" db="EMBL/GenBank/DDBJ databases">
        <title>Sphingobacterium sp. DN04309 isolated from aquaculture water.</title>
        <authorList>
            <person name="Zhang M."/>
        </authorList>
    </citation>
    <scope>NUCLEOTIDE SEQUENCE [LARGE SCALE GENOMIC DNA]</scope>
    <source>
        <strain evidence="2 3">DN04309</strain>
    </source>
</reference>
<keyword evidence="1" id="KW-1133">Transmembrane helix</keyword>
<comment type="caution">
    <text evidence="2">The sequence shown here is derived from an EMBL/GenBank/DDBJ whole genome shotgun (WGS) entry which is preliminary data.</text>
</comment>
<dbReference type="RefSeq" id="WP_165290155.1">
    <property type="nucleotide sequence ID" value="NZ_JACOIJ010000018.1"/>
</dbReference>
<sequence length="201" mass="22873">MIKIIIIGALIAMLIFSIVRKLNIFGSWSTTQRLSTPSEIIEISAPISIYKSAVQKTLLTVGIGIVILLITIVIASKFKIALIMLPISLYLIGQFFILNNHLKAARNQQIIFNTRTNQVQIEVNKGKIDTFNLLSDIKSVTEVKSVQKNNGILFGYYKLQTTHRNVYYIPYIIALNPETKPFFDKLQLFDREIETKLFPII</sequence>
<feature type="transmembrane region" description="Helical" evidence="1">
    <location>
        <begin position="57"/>
        <end position="74"/>
    </location>
</feature>
<gene>
    <name evidence="2" type="ORF">H8B04_10465</name>
</gene>
<dbReference type="EMBL" id="JACOIJ010000018">
    <property type="protein sequence ID" value="MBD1429990.1"/>
    <property type="molecule type" value="Genomic_DNA"/>
</dbReference>
<name>A0ABR7YF99_9SPHI</name>
<keyword evidence="3" id="KW-1185">Reference proteome</keyword>